<keyword evidence="1" id="KW-0812">Transmembrane</keyword>
<keyword evidence="3" id="KW-1185">Reference proteome</keyword>
<dbReference type="RefSeq" id="WP_208842780.1">
    <property type="nucleotide sequence ID" value="NZ_CP072133.1"/>
</dbReference>
<feature type="transmembrane region" description="Helical" evidence="1">
    <location>
        <begin position="87"/>
        <end position="108"/>
    </location>
</feature>
<proteinExistence type="predicted"/>
<dbReference type="EMBL" id="CP072133">
    <property type="protein sequence ID" value="QTH71139.1"/>
    <property type="molecule type" value="Genomic_DNA"/>
</dbReference>
<feature type="transmembrane region" description="Helical" evidence="1">
    <location>
        <begin position="170"/>
        <end position="190"/>
    </location>
</feature>
<sequence length="227" mass="24739">MSNQLAARIIGILILISTSSYMVADDVFVTPILSATNYLELAYLNKNSTLATAVSLFFINSVAIIAAAIVLFPLVKQVSERSALTYLTCRVVEGILLLLAAAALLSIANLGKEMMEASSTNSEWLNSMAMVARRERYTLFQFAMLALALGSIVLNLTFYRYKMIPKVLSALGVIGYTFLLVKMVGDLFAVNLGGGYLYVPGALFELLLPFWLLFKGIQLPSNAQSTN</sequence>
<evidence type="ECO:0000256" key="1">
    <source>
        <dbReference type="SAM" id="Phobius"/>
    </source>
</evidence>
<reference evidence="2" key="1">
    <citation type="submission" date="2021-03" db="EMBL/GenBank/DDBJ databases">
        <title>Complete Genome of Pseudoalteromonas xiamenensis STKMTI.2, a new potential marine bacterium producing anti-Vibrio compounds.</title>
        <authorList>
            <person name="Handayani D.P."/>
            <person name="Isnansetyo A."/>
            <person name="Istiqomah I."/>
            <person name="Jumina J."/>
        </authorList>
    </citation>
    <scope>NUCLEOTIDE SEQUENCE</scope>
    <source>
        <strain evidence="2">STKMTI.2</strain>
    </source>
</reference>
<organism evidence="2 3">
    <name type="scientific">Pseudoalteromonas xiamenensis</name>
    <dbReference type="NCBI Taxonomy" id="882626"/>
    <lineage>
        <taxon>Bacteria</taxon>
        <taxon>Pseudomonadati</taxon>
        <taxon>Pseudomonadota</taxon>
        <taxon>Gammaproteobacteria</taxon>
        <taxon>Alteromonadales</taxon>
        <taxon>Pseudoalteromonadaceae</taxon>
        <taxon>Pseudoalteromonas</taxon>
    </lineage>
</organism>
<accession>A0A975HKM6</accession>
<dbReference type="InterPro" id="IPR025495">
    <property type="entry name" value="DUF4386"/>
</dbReference>
<dbReference type="Pfam" id="PF14329">
    <property type="entry name" value="DUF4386"/>
    <property type="match status" value="1"/>
</dbReference>
<feature type="transmembrane region" description="Helical" evidence="1">
    <location>
        <begin position="196"/>
        <end position="214"/>
    </location>
</feature>
<dbReference type="AlphaFoldDB" id="A0A975HKM6"/>
<keyword evidence="1" id="KW-1133">Transmembrane helix</keyword>
<protein>
    <submittedName>
        <fullName evidence="2">DUF4386 domain-containing protein</fullName>
    </submittedName>
</protein>
<keyword evidence="1" id="KW-0472">Membrane</keyword>
<name>A0A975HKM6_9GAMM</name>
<dbReference type="KEGG" id="pxi:J5O05_15160"/>
<feature type="transmembrane region" description="Helical" evidence="1">
    <location>
        <begin position="48"/>
        <end position="75"/>
    </location>
</feature>
<dbReference type="Proteomes" id="UP000664904">
    <property type="component" value="Chromosome"/>
</dbReference>
<feature type="transmembrane region" description="Helical" evidence="1">
    <location>
        <begin position="137"/>
        <end position="158"/>
    </location>
</feature>
<gene>
    <name evidence="2" type="ORF">J5O05_15160</name>
</gene>
<evidence type="ECO:0000313" key="3">
    <source>
        <dbReference type="Proteomes" id="UP000664904"/>
    </source>
</evidence>
<evidence type="ECO:0000313" key="2">
    <source>
        <dbReference type="EMBL" id="QTH71139.1"/>
    </source>
</evidence>